<evidence type="ECO:0000259" key="1">
    <source>
        <dbReference type="PROSITE" id="PS51212"/>
    </source>
</evidence>
<comment type="caution">
    <text evidence="2">The sequence shown here is derived from an EMBL/GenBank/DDBJ whole genome shotgun (WGS) entry which is preliminary data.</text>
</comment>
<organism evidence="2 3">
    <name type="scientific">Cirrhinus mrigala</name>
    <name type="common">Mrigala</name>
    <dbReference type="NCBI Taxonomy" id="683832"/>
    <lineage>
        <taxon>Eukaryota</taxon>
        <taxon>Metazoa</taxon>
        <taxon>Chordata</taxon>
        <taxon>Craniata</taxon>
        <taxon>Vertebrata</taxon>
        <taxon>Euteleostomi</taxon>
        <taxon>Actinopterygii</taxon>
        <taxon>Neopterygii</taxon>
        <taxon>Teleostei</taxon>
        <taxon>Ostariophysi</taxon>
        <taxon>Cypriniformes</taxon>
        <taxon>Cyprinidae</taxon>
        <taxon>Labeoninae</taxon>
        <taxon>Labeonini</taxon>
        <taxon>Cirrhinus</taxon>
    </lineage>
</organism>
<dbReference type="SMART" id="SM00321">
    <property type="entry name" value="WSC"/>
    <property type="match status" value="1"/>
</dbReference>
<evidence type="ECO:0000313" key="2">
    <source>
        <dbReference type="EMBL" id="KAL0202817.1"/>
    </source>
</evidence>
<evidence type="ECO:0000313" key="3">
    <source>
        <dbReference type="Proteomes" id="UP001529510"/>
    </source>
</evidence>
<protein>
    <recommendedName>
        <fullName evidence="1">WSC domain-containing protein</fullName>
    </recommendedName>
</protein>
<dbReference type="Pfam" id="PF01822">
    <property type="entry name" value="WSC"/>
    <property type="match status" value="1"/>
</dbReference>
<dbReference type="InterPro" id="IPR002889">
    <property type="entry name" value="WSC_carb-bd"/>
</dbReference>
<dbReference type="PROSITE" id="PS51212">
    <property type="entry name" value="WSC"/>
    <property type="match status" value="1"/>
</dbReference>
<reference evidence="2 3" key="1">
    <citation type="submission" date="2024-05" db="EMBL/GenBank/DDBJ databases">
        <title>Genome sequencing and assembly of Indian major carp, Cirrhinus mrigala (Hamilton, 1822).</title>
        <authorList>
            <person name="Mohindra V."/>
            <person name="Chowdhury L.M."/>
            <person name="Lal K."/>
            <person name="Jena J.K."/>
        </authorList>
    </citation>
    <scope>NUCLEOTIDE SEQUENCE [LARGE SCALE GENOMIC DNA]</scope>
    <source>
        <strain evidence="2">CM1030</strain>
        <tissue evidence="2">Blood</tissue>
    </source>
</reference>
<keyword evidence="3" id="KW-1185">Reference proteome</keyword>
<feature type="domain" description="WSC" evidence="1">
    <location>
        <begin position="1"/>
        <end position="81"/>
    </location>
</feature>
<proteinExistence type="predicted"/>
<sequence>LTYAGCLHDEEHAAGVELVIFSSSTPGPFSREECNSKCFHENQRYGGLGQQRECLCSTNSEPNHISESQCSAACSDPLVMK</sequence>
<gene>
    <name evidence="2" type="ORF">M9458_000835</name>
</gene>
<feature type="non-terminal residue" evidence="2">
    <location>
        <position position="1"/>
    </location>
</feature>
<accession>A0ABD0RWB9</accession>
<dbReference type="AlphaFoldDB" id="A0ABD0RWB9"/>
<feature type="non-terminal residue" evidence="2">
    <location>
        <position position="81"/>
    </location>
</feature>
<dbReference type="Proteomes" id="UP001529510">
    <property type="component" value="Unassembled WGS sequence"/>
</dbReference>
<name>A0ABD0RWB9_CIRMR</name>
<dbReference type="EMBL" id="JAMKFB020000001">
    <property type="protein sequence ID" value="KAL0202817.1"/>
    <property type="molecule type" value="Genomic_DNA"/>
</dbReference>